<accession>A0ABQ5ZTM6</accession>
<dbReference type="Gene3D" id="3.30.1370.60">
    <property type="entry name" value="Hypothetical oxidoreductase yiak, domain 2"/>
    <property type="match status" value="1"/>
</dbReference>
<dbReference type="SUPFAM" id="SSF89733">
    <property type="entry name" value="L-sulfolactate dehydrogenase-like"/>
    <property type="match status" value="1"/>
</dbReference>
<dbReference type="InterPro" id="IPR036111">
    <property type="entry name" value="Mal/L-sulfo/L-lacto_DH-like_sf"/>
</dbReference>
<proteinExistence type="inferred from homology"/>
<gene>
    <name evidence="3" type="primary">mdh_3</name>
    <name evidence="3" type="ORF">GCM10007923_59440</name>
</gene>
<reference evidence="4" key="1">
    <citation type="journal article" date="2019" name="Int. J. Syst. Evol. Microbiol.">
        <title>The Global Catalogue of Microorganisms (GCM) 10K type strain sequencing project: providing services to taxonomists for standard genome sequencing and annotation.</title>
        <authorList>
            <consortium name="The Broad Institute Genomics Platform"/>
            <consortium name="The Broad Institute Genome Sequencing Center for Infectious Disease"/>
            <person name="Wu L."/>
            <person name="Ma J."/>
        </authorList>
    </citation>
    <scope>NUCLEOTIDE SEQUENCE [LARGE SCALE GENOMIC DNA]</scope>
    <source>
        <strain evidence="4">NBRC 102122</strain>
    </source>
</reference>
<organism evidence="3 4">
    <name type="scientific">Shinella yambaruensis</name>
    <dbReference type="NCBI Taxonomy" id="415996"/>
    <lineage>
        <taxon>Bacteria</taxon>
        <taxon>Pseudomonadati</taxon>
        <taxon>Pseudomonadota</taxon>
        <taxon>Alphaproteobacteria</taxon>
        <taxon>Hyphomicrobiales</taxon>
        <taxon>Rhizobiaceae</taxon>
        <taxon>Shinella</taxon>
    </lineage>
</organism>
<evidence type="ECO:0000313" key="3">
    <source>
        <dbReference type="EMBL" id="GLR54725.1"/>
    </source>
</evidence>
<dbReference type="PANTHER" id="PTHR11091:SF0">
    <property type="entry name" value="MALATE DEHYDROGENASE"/>
    <property type="match status" value="1"/>
</dbReference>
<dbReference type="InterPro" id="IPR003767">
    <property type="entry name" value="Malate/L-lactate_DH-like"/>
</dbReference>
<keyword evidence="4" id="KW-1185">Reference proteome</keyword>
<dbReference type="PANTHER" id="PTHR11091">
    <property type="entry name" value="OXIDOREDUCTASE-RELATED"/>
    <property type="match status" value="1"/>
</dbReference>
<dbReference type="InterPro" id="IPR043143">
    <property type="entry name" value="Mal/L-sulf/L-lact_DH-like_NADP"/>
</dbReference>
<dbReference type="RefSeq" id="WP_244770272.1">
    <property type="nucleotide sequence ID" value="NZ_BSOP01000060.1"/>
</dbReference>
<evidence type="ECO:0000256" key="1">
    <source>
        <dbReference type="ARBA" id="ARBA00006056"/>
    </source>
</evidence>
<dbReference type="InterPro" id="IPR043144">
    <property type="entry name" value="Mal/L-sulf/L-lact_DH-like_ah"/>
</dbReference>
<evidence type="ECO:0000256" key="2">
    <source>
        <dbReference type="ARBA" id="ARBA00023002"/>
    </source>
</evidence>
<sequence length="361" mass="37933">MQAKDGTIVHADAARLEAAVAGIFAGLDVPAQDAATVAHYLVLADLRGVGTHGISRIPVYADRLRRGLVRARPDIRVTHPMPAAAHVDGDDGLGFVVARRAMQEAIAAAERCGIGMASVRNSAHFGMAAAYLLKAIDAGHAAFVFTNASPSMPVWGGRTPFLGTSPFAFGAPGGEGSPPIVLDMATSVVARGKIRRAMQAGEPIPAGWALDIDGRETTDARRAYEGIVLPLGGPKGSGLSLMMEVLAGVMSGAAYGGKVGDQYRDLDRPQNVGHSFIAFRPSLFLGEDAYRTRMYDLVSRARACPRVDDDQPILMPGEPEANRMKTRLAEGIPLTAADLAMLREQAGLAGLSIDLDTLGKA</sequence>
<dbReference type="EMBL" id="BSOP01000060">
    <property type="protein sequence ID" value="GLR54725.1"/>
    <property type="molecule type" value="Genomic_DNA"/>
</dbReference>
<name>A0ABQ5ZTM6_9HYPH</name>
<dbReference type="Gene3D" id="1.10.1530.10">
    <property type="match status" value="1"/>
</dbReference>
<comment type="caution">
    <text evidence="3">The sequence shown here is derived from an EMBL/GenBank/DDBJ whole genome shotgun (WGS) entry which is preliminary data.</text>
</comment>
<evidence type="ECO:0000313" key="4">
    <source>
        <dbReference type="Proteomes" id="UP001156702"/>
    </source>
</evidence>
<dbReference type="Pfam" id="PF02615">
    <property type="entry name" value="Ldh_2"/>
    <property type="match status" value="1"/>
</dbReference>
<protein>
    <submittedName>
        <fullName evidence="3">Lactate dehydrogenase</fullName>
    </submittedName>
</protein>
<comment type="similarity">
    <text evidence="1">Belongs to the LDH2/MDH2 oxidoreductase family.</text>
</comment>
<keyword evidence="2" id="KW-0560">Oxidoreductase</keyword>
<dbReference type="Proteomes" id="UP001156702">
    <property type="component" value="Unassembled WGS sequence"/>
</dbReference>